<name>A0ABS8IAC5_9NOSO</name>
<keyword evidence="2" id="KW-1185">Reference proteome</keyword>
<evidence type="ECO:0000313" key="1">
    <source>
        <dbReference type="EMBL" id="MCC5600981.1"/>
    </source>
</evidence>
<comment type="caution">
    <text evidence="1">The sequence shown here is derived from an EMBL/GenBank/DDBJ whole genome shotgun (WGS) entry which is preliminary data.</text>
</comment>
<dbReference type="RefSeq" id="WP_229486034.1">
    <property type="nucleotide sequence ID" value="NZ_JAIVFQ010000024.1"/>
</dbReference>
<protein>
    <submittedName>
        <fullName evidence="1">Uncharacterized protein</fullName>
    </submittedName>
</protein>
<dbReference type="EMBL" id="JAIVFQ010000024">
    <property type="protein sequence ID" value="MCC5600981.1"/>
    <property type="molecule type" value="Genomic_DNA"/>
</dbReference>
<organism evidence="1 2">
    <name type="scientific">Nostoc favosum CHAB5714</name>
    <dbReference type="NCBI Taxonomy" id="2780399"/>
    <lineage>
        <taxon>Bacteria</taxon>
        <taxon>Bacillati</taxon>
        <taxon>Cyanobacteriota</taxon>
        <taxon>Cyanophyceae</taxon>
        <taxon>Nostocales</taxon>
        <taxon>Nostocaceae</taxon>
        <taxon>Nostoc</taxon>
        <taxon>Nostoc favosum</taxon>
    </lineage>
</organism>
<reference evidence="1 2" key="1">
    <citation type="journal article" date="2021" name="Microorganisms">
        <title>Genome Evolution of Filamentous Cyanobacterium Nostoc Species: From Facultative Symbiosis to Free Living.</title>
        <authorList>
            <person name="Huo D."/>
            <person name="Li H."/>
            <person name="Cai F."/>
            <person name="Guo X."/>
            <person name="Qiao Z."/>
            <person name="Wang W."/>
            <person name="Yu G."/>
            <person name="Li R."/>
        </authorList>
    </citation>
    <scope>NUCLEOTIDE SEQUENCE [LARGE SCALE GENOMIC DNA]</scope>
    <source>
        <strain evidence="1 2">CHAB 5714</strain>
    </source>
</reference>
<accession>A0ABS8IAC5</accession>
<gene>
    <name evidence="1" type="ORF">LC586_17645</name>
</gene>
<dbReference type="Proteomes" id="UP001199525">
    <property type="component" value="Unassembled WGS sequence"/>
</dbReference>
<proteinExistence type="predicted"/>
<evidence type="ECO:0000313" key="2">
    <source>
        <dbReference type="Proteomes" id="UP001199525"/>
    </source>
</evidence>
<sequence length="45" mass="5024">MSLSCSDLEAGNEQTILLEALHFGIKLTTLSKDELQRSLKLLPHE</sequence>